<dbReference type="Gene3D" id="3.30.1360.170">
    <property type="match status" value="2"/>
</dbReference>
<name>A0A1G2PLM9_9BACT</name>
<dbReference type="GO" id="GO:0006231">
    <property type="term" value="P:dTMP biosynthetic process"/>
    <property type="evidence" value="ECO:0007669"/>
    <property type="project" value="InterPro"/>
</dbReference>
<dbReference type="GO" id="GO:0004799">
    <property type="term" value="F:thymidylate synthase activity"/>
    <property type="evidence" value="ECO:0007669"/>
    <property type="project" value="TreeGrafter"/>
</dbReference>
<dbReference type="Proteomes" id="UP000177629">
    <property type="component" value="Unassembled WGS sequence"/>
</dbReference>
<evidence type="ECO:0000313" key="2">
    <source>
        <dbReference type="Proteomes" id="UP000177629"/>
    </source>
</evidence>
<dbReference type="SUPFAM" id="SSF69796">
    <property type="entry name" value="Thymidylate synthase-complementing protein Thy1"/>
    <property type="match status" value="2"/>
</dbReference>
<organism evidence="1 2">
    <name type="scientific">Candidatus Terrybacteria bacterium RIFCSPHIGHO2_01_FULL_48_17</name>
    <dbReference type="NCBI Taxonomy" id="1802362"/>
    <lineage>
        <taxon>Bacteria</taxon>
        <taxon>Candidatus Terryibacteriota</taxon>
    </lineage>
</organism>
<dbReference type="GO" id="GO:0050797">
    <property type="term" value="F:thymidylate synthase (FAD) activity"/>
    <property type="evidence" value="ECO:0007669"/>
    <property type="project" value="InterPro"/>
</dbReference>
<proteinExistence type="predicted"/>
<dbReference type="AlphaFoldDB" id="A0A1G2PLM9"/>
<sequence>MEEELQLYEPLFQGEPWSGRDALHLKPFVTNIDKSVYAPLIFSPELIGALCSRASRAAQDLRAIFLNEFLYPFMYPVPEEDEAPESWAEKQKQSEALREFWMLLRKHGAIELLQNPKARAFYLKWLAQYGDDSIAQMAGTHLVFCGLSQLAIKHLEDQRIGLAPIEKSTRYVDYSQKTGGQYLYFIDPTLAKMGLEKQYRAALDGLFSTYTKLLGKMQEWLSGKFPDEKPAVIRAKSFDVLRGLLPAATLSQVAFFGNGQAFEYLYSRCAKHILGEVRWAGQRAYEELNQVIPAFLRRAKTDIAKEYQEYLGNRKKRTAALTKNLFNDNLPRSAQSVAVTLIEHDSEGENKIVASMIYDTPGMRHSWSEIFEKVRSMPPDKKKQIVSKYFEGRTQRWQKVGRALENSFVRFEIVMNIGAWRDLHRHRMLTQQRQLFSVHHGYDVPSEVIDAGLEKEFRGAISQAEAVFSAIEAQDPEIAQYAVPLAYRMRFQQWQNLRSFFWEAELRTIPEGHPDYRKIEQEKVRLIRKAFPLISQHLLANMNQYDFARRGQDERIAQKEKDLLDK</sequence>
<gene>
    <name evidence="1" type="ORF">A2806_00020</name>
</gene>
<dbReference type="EMBL" id="MHSS01000005">
    <property type="protein sequence ID" value="OHA48541.1"/>
    <property type="molecule type" value="Genomic_DNA"/>
</dbReference>
<evidence type="ECO:0000313" key="1">
    <source>
        <dbReference type="EMBL" id="OHA48541.1"/>
    </source>
</evidence>
<dbReference type="Pfam" id="PF02511">
    <property type="entry name" value="Thy1"/>
    <property type="match status" value="2"/>
</dbReference>
<reference evidence="1 2" key="1">
    <citation type="journal article" date="2016" name="Nat. Commun.">
        <title>Thousands of microbial genomes shed light on interconnected biogeochemical processes in an aquifer system.</title>
        <authorList>
            <person name="Anantharaman K."/>
            <person name="Brown C.T."/>
            <person name="Hug L.A."/>
            <person name="Sharon I."/>
            <person name="Castelle C.J."/>
            <person name="Probst A.J."/>
            <person name="Thomas B.C."/>
            <person name="Singh A."/>
            <person name="Wilkins M.J."/>
            <person name="Karaoz U."/>
            <person name="Brodie E.L."/>
            <person name="Williams K.H."/>
            <person name="Hubbard S.S."/>
            <person name="Banfield J.F."/>
        </authorList>
    </citation>
    <scope>NUCLEOTIDE SEQUENCE [LARGE SCALE GENOMIC DNA]</scope>
</reference>
<dbReference type="PANTHER" id="PTHR34934">
    <property type="entry name" value="FLAVIN-DEPENDENT THYMIDYLATE SYNTHASE"/>
    <property type="match status" value="1"/>
</dbReference>
<dbReference type="GO" id="GO:0070402">
    <property type="term" value="F:NADPH binding"/>
    <property type="evidence" value="ECO:0007669"/>
    <property type="project" value="TreeGrafter"/>
</dbReference>
<evidence type="ECO:0008006" key="3">
    <source>
        <dbReference type="Google" id="ProtNLM"/>
    </source>
</evidence>
<protein>
    <recommendedName>
        <fullName evidence="3">Thymidylate synthase complementing protein ThyX</fullName>
    </recommendedName>
</protein>
<dbReference type="PANTHER" id="PTHR34934:SF1">
    <property type="entry name" value="FLAVIN-DEPENDENT THYMIDYLATE SYNTHASE"/>
    <property type="match status" value="1"/>
</dbReference>
<dbReference type="InterPro" id="IPR036098">
    <property type="entry name" value="Thymidylate_synthase_ThyX_sf"/>
</dbReference>
<accession>A0A1G2PLM9</accession>
<dbReference type="InterPro" id="IPR003669">
    <property type="entry name" value="Thymidylate_synthase_ThyX"/>
</dbReference>
<dbReference type="PROSITE" id="PS51331">
    <property type="entry name" value="THYX"/>
    <property type="match status" value="2"/>
</dbReference>
<dbReference type="GO" id="GO:0050660">
    <property type="term" value="F:flavin adenine dinucleotide binding"/>
    <property type="evidence" value="ECO:0007669"/>
    <property type="project" value="InterPro"/>
</dbReference>
<dbReference type="STRING" id="1802362.A2806_00020"/>
<dbReference type="CDD" id="cd20175">
    <property type="entry name" value="ThyX"/>
    <property type="match status" value="1"/>
</dbReference>
<comment type="caution">
    <text evidence="1">The sequence shown here is derived from an EMBL/GenBank/DDBJ whole genome shotgun (WGS) entry which is preliminary data.</text>
</comment>